<dbReference type="EMBL" id="AP022314">
    <property type="protein sequence ID" value="BBU20478.1"/>
    <property type="molecule type" value="Genomic_DNA"/>
</dbReference>
<organism evidence="1 2">
    <name type="scientific">Mycobacterium xenopi</name>
    <dbReference type="NCBI Taxonomy" id="1789"/>
    <lineage>
        <taxon>Bacteria</taxon>
        <taxon>Bacillati</taxon>
        <taxon>Actinomycetota</taxon>
        <taxon>Actinomycetes</taxon>
        <taxon>Mycobacteriales</taxon>
        <taxon>Mycobacteriaceae</taxon>
        <taxon>Mycobacterium</taxon>
    </lineage>
</organism>
<name>A0AAD1GWI0_MYCXE</name>
<evidence type="ECO:0000313" key="2">
    <source>
        <dbReference type="Proteomes" id="UP000464624"/>
    </source>
</evidence>
<accession>A0AAD1GWI0</accession>
<gene>
    <name evidence="1" type="ORF">MYXE_02670</name>
</gene>
<dbReference type="Proteomes" id="UP000464624">
    <property type="component" value="Chromosome"/>
</dbReference>
<reference evidence="1 2" key="1">
    <citation type="submission" date="2019-12" db="EMBL/GenBank/DDBJ databases">
        <title>Complete genome sequence of Mycolicibacterium xenopi str. JCM15661T.</title>
        <authorList>
            <person name="Yoshida M."/>
            <person name="Fukano H."/>
            <person name="Asakura T."/>
            <person name="Hoshino Y."/>
        </authorList>
    </citation>
    <scope>NUCLEOTIDE SEQUENCE [LARGE SCALE GENOMIC DNA]</scope>
    <source>
        <strain evidence="1 2">JCM 15661T</strain>
    </source>
</reference>
<proteinExistence type="predicted"/>
<sequence>MEGHNIWVANHPGSLLAFPVADLAEHLMSNLWFFAANGYLVYDDVNESNIPGTERFSSLRHAGDPVPLSVVEQYTLTEASAELATAANNGVLVLQAMGLGGWMYDGLDALSVLGGSGDPRAPGLGFVADHDDRWPLPNVTGLPGYFETLSPPHVPSVEAGVAKFVTRRFGPGGPFHRETPGPWADTPKVRSSALPPDGIAELVTLEASYIYDTFGKLPGTVPTVHVLMYLQAQHIDTDFYDELFAPGAYLSTHAAHQARWHGQ</sequence>
<evidence type="ECO:0000313" key="1">
    <source>
        <dbReference type="EMBL" id="BBU20478.1"/>
    </source>
</evidence>
<dbReference type="KEGG" id="mxe:MYXE_02670"/>
<protein>
    <submittedName>
        <fullName evidence="1">Uncharacterized protein</fullName>
    </submittedName>
</protein>
<dbReference type="AlphaFoldDB" id="A0AAD1GWI0"/>